<dbReference type="SUPFAM" id="SSF52113">
    <property type="entry name" value="BRCT domain"/>
    <property type="match status" value="1"/>
</dbReference>
<dbReference type="RefSeq" id="XP_012182918.1">
    <property type="nucleotide sequence ID" value="XM_012327528.1"/>
</dbReference>
<evidence type="ECO:0000256" key="3">
    <source>
        <dbReference type="ARBA" id="ARBA00022801"/>
    </source>
</evidence>
<evidence type="ECO:0000259" key="8">
    <source>
        <dbReference type="PROSITE" id="PS50172"/>
    </source>
</evidence>
<dbReference type="Pfam" id="PF03031">
    <property type="entry name" value="NIF"/>
    <property type="match status" value="1"/>
</dbReference>
<dbReference type="FunCoup" id="J4GRL0">
    <property type="interactions" value="298"/>
</dbReference>
<dbReference type="InterPro" id="IPR004274">
    <property type="entry name" value="FCP1_dom"/>
</dbReference>
<dbReference type="SUPFAM" id="SSF56784">
    <property type="entry name" value="HAD-like"/>
    <property type="match status" value="1"/>
</dbReference>
<dbReference type="InterPro" id="IPR001357">
    <property type="entry name" value="BRCT_dom"/>
</dbReference>
<dbReference type="SMART" id="SM00577">
    <property type="entry name" value="CPDc"/>
    <property type="match status" value="1"/>
</dbReference>
<protein>
    <recommendedName>
        <fullName evidence="2">protein-serine/threonine phosphatase</fullName>
        <ecNumber evidence="2">3.1.3.16</ecNumber>
    </recommendedName>
</protein>
<dbReference type="Gene3D" id="3.40.50.10190">
    <property type="entry name" value="BRCT domain"/>
    <property type="match status" value="1"/>
</dbReference>
<feature type="compositionally biased region" description="Low complexity" evidence="7">
    <location>
        <begin position="133"/>
        <end position="142"/>
    </location>
</feature>
<feature type="domain" description="FCP1 homology" evidence="9">
    <location>
        <begin position="1"/>
        <end position="92"/>
    </location>
</feature>
<reference evidence="10 11" key="1">
    <citation type="journal article" date="2012" name="Appl. Environ. Microbiol.">
        <title>Short-read sequencing for genomic analysis of the brown rot fungus Fibroporia radiculosa.</title>
        <authorList>
            <person name="Tang J.D."/>
            <person name="Perkins A.D."/>
            <person name="Sonstegard T.S."/>
            <person name="Schroeder S.G."/>
            <person name="Burgess S.C."/>
            <person name="Diehl S.V."/>
        </authorList>
    </citation>
    <scope>NUCLEOTIDE SEQUENCE [LARGE SCALE GENOMIC DNA]</scope>
    <source>
        <strain evidence="10 11">TFFH 294</strain>
    </source>
</reference>
<dbReference type="GeneID" id="24098546"/>
<feature type="domain" description="BRCT" evidence="8">
    <location>
        <begin position="276"/>
        <end position="369"/>
    </location>
</feature>
<dbReference type="InterPro" id="IPR023214">
    <property type="entry name" value="HAD_sf"/>
</dbReference>
<feature type="region of interest" description="Disordered" evidence="7">
    <location>
        <begin position="176"/>
        <end position="214"/>
    </location>
</feature>
<dbReference type="PANTHER" id="PTHR23081:SF36">
    <property type="entry name" value="RNA POLYMERASE II SUBUNIT A C-TERMINAL DOMAIN PHOSPHATASE"/>
    <property type="match status" value="1"/>
</dbReference>
<dbReference type="GO" id="GO:0005634">
    <property type="term" value="C:nucleus"/>
    <property type="evidence" value="ECO:0007669"/>
    <property type="project" value="UniProtKB-SubCell"/>
</dbReference>
<dbReference type="STRING" id="599839.J4GRL0"/>
<dbReference type="OrthoDB" id="10249888at2759"/>
<comment type="subcellular location">
    <subcellularLocation>
        <location evidence="1">Nucleus</location>
    </subcellularLocation>
</comment>
<evidence type="ECO:0000256" key="5">
    <source>
        <dbReference type="ARBA" id="ARBA00047761"/>
    </source>
</evidence>
<evidence type="ECO:0000256" key="1">
    <source>
        <dbReference type="ARBA" id="ARBA00004123"/>
    </source>
</evidence>
<evidence type="ECO:0000313" key="10">
    <source>
        <dbReference type="EMBL" id="CCM03635.1"/>
    </source>
</evidence>
<accession>J4GRL0</accession>
<feature type="compositionally biased region" description="Basic and acidic residues" evidence="7">
    <location>
        <begin position="529"/>
        <end position="538"/>
    </location>
</feature>
<evidence type="ECO:0000256" key="7">
    <source>
        <dbReference type="SAM" id="MobiDB-lite"/>
    </source>
</evidence>
<dbReference type="HOGENOM" id="CLU_007683_0_1_1"/>
<gene>
    <name evidence="10" type="ORF">FIBRA_05779</name>
</gene>
<keyword evidence="3" id="KW-0378">Hydrolase</keyword>
<comment type="catalytic activity">
    <reaction evidence="5">
        <text>O-phospho-L-seryl-[protein] + H2O = L-seryl-[protein] + phosphate</text>
        <dbReference type="Rhea" id="RHEA:20629"/>
        <dbReference type="Rhea" id="RHEA-COMP:9863"/>
        <dbReference type="Rhea" id="RHEA-COMP:11604"/>
        <dbReference type="ChEBI" id="CHEBI:15377"/>
        <dbReference type="ChEBI" id="CHEBI:29999"/>
        <dbReference type="ChEBI" id="CHEBI:43474"/>
        <dbReference type="ChEBI" id="CHEBI:83421"/>
        <dbReference type="EC" id="3.1.3.16"/>
    </reaction>
</comment>
<evidence type="ECO:0000259" key="9">
    <source>
        <dbReference type="PROSITE" id="PS50969"/>
    </source>
</evidence>
<feature type="compositionally biased region" description="Acidic residues" evidence="7">
    <location>
        <begin position="549"/>
        <end position="580"/>
    </location>
</feature>
<dbReference type="PROSITE" id="PS50172">
    <property type="entry name" value="BRCT"/>
    <property type="match status" value="1"/>
</dbReference>
<feature type="region of interest" description="Disordered" evidence="7">
    <location>
        <begin position="96"/>
        <end position="144"/>
    </location>
</feature>
<dbReference type="PANTHER" id="PTHR23081">
    <property type="entry name" value="RNA POLYMERASE II CTD PHOSPHATASE"/>
    <property type="match status" value="1"/>
</dbReference>
<feature type="compositionally biased region" description="Low complexity" evidence="7">
    <location>
        <begin position="457"/>
        <end position="468"/>
    </location>
</feature>
<dbReference type="Gene3D" id="3.40.50.1000">
    <property type="entry name" value="HAD superfamily/HAD-like"/>
    <property type="match status" value="1"/>
</dbReference>
<feature type="compositionally biased region" description="Low complexity" evidence="7">
    <location>
        <begin position="96"/>
        <end position="125"/>
    </location>
</feature>
<dbReference type="EC" id="3.1.3.16" evidence="2"/>
<evidence type="ECO:0000313" key="11">
    <source>
        <dbReference type="Proteomes" id="UP000006352"/>
    </source>
</evidence>
<evidence type="ECO:0000256" key="6">
    <source>
        <dbReference type="ARBA" id="ARBA00048336"/>
    </source>
</evidence>
<dbReference type="InterPro" id="IPR036420">
    <property type="entry name" value="BRCT_dom_sf"/>
</dbReference>
<sequence length="580" mass="63163">MGTRAYAEEVCAAIDPEGKFFGGRLLSRDESGSLTQKSLQRLFPTDQSMVVIIDDRADVWEWSPNLVKVIPYDFFVGIGDINSAFLPKLDAMTPALSSGPSALSSPDPSADSSSSSSEKSLALSPPDTPPSSPSVSSISASTTGDTVSAEAIAKNEILKQNTMALEAQVEERPLAKKQEELQEASGSTPSDAPAQGGTNGAPTENADEPKPKPVRKALLKNDDSELERIGKLLDEVHLRYFDEYDARPLDAKSTKRRIHKATNPVTYDVRIIIPRMRMDTLAGVHIVFSSVIPLDTRPEATEIWRTAHAFGAKCYTELSNRVTHVVAAKRGTQKVDAARRSGGIKIVWLSWFTDSVALWKRQDETPYLMDPDPPPQASAASPPSDPHQISSDPEPDADDWDQERAAARGDEFALDEVDWDEINNEVEAAMNESDDEGASEKSGSGNVSEDETFTDESNSAVSSTTSSPRLKRKRLRSLTPSEIGGLNGNVDSDILRSRLAKRKKIAADRTGNSKLKEAITAEDLVGGHAPREVEDEVAKPATPPRADDNDSDESDDEDDEDAPMDDEDDFLARELEEEWG</sequence>
<keyword evidence="4" id="KW-0539">Nucleus</keyword>
<feature type="region of interest" description="Disordered" evidence="7">
    <location>
        <begin position="366"/>
        <end position="400"/>
    </location>
</feature>
<dbReference type="InterPro" id="IPR039189">
    <property type="entry name" value="Fcp1"/>
</dbReference>
<proteinExistence type="predicted"/>
<dbReference type="SMART" id="SM00292">
    <property type="entry name" value="BRCT"/>
    <property type="match status" value="1"/>
</dbReference>
<comment type="catalytic activity">
    <reaction evidence="6">
        <text>O-phospho-L-threonyl-[protein] + H2O = L-threonyl-[protein] + phosphate</text>
        <dbReference type="Rhea" id="RHEA:47004"/>
        <dbReference type="Rhea" id="RHEA-COMP:11060"/>
        <dbReference type="Rhea" id="RHEA-COMP:11605"/>
        <dbReference type="ChEBI" id="CHEBI:15377"/>
        <dbReference type="ChEBI" id="CHEBI:30013"/>
        <dbReference type="ChEBI" id="CHEBI:43474"/>
        <dbReference type="ChEBI" id="CHEBI:61977"/>
        <dbReference type="EC" id="3.1.3.16"/>
    </reaction>
</comment>
<dbReference type="GO" id="GO:0008420">
    <property type="term" value="F:RNA polymerase II CTD heptapeptide repeat phosphatase activity"/>
    <property type="evidence" value="ECO:0007669"/>
    <property type="project" value="InterPro"/>
</dbReference>
<dbReference type="CDD" id="cd17729">
    <property type="entry name" value="BRCT_CTDP1"/>
    <property type="match status" value="1"/>
</dbReference>
<dbReference type="AlphaFoldDB" id="J4GRL0"/>
<name>J4GRL0_9APHY</name>
<feature type="region of interest" description="Disordered" evidence="7">
    <location>
        <begin position="430"/>
        <end position="580"/>
    </location>
</feature>
<dbReference type="InParanoid" id="J4GRL0"/>
<evidence type="ECO:0000256" key="4">
    <source>
        <dbReference type="ARBA" id="ARBA00023242"/>
    </source>
</evidence>
<dbReference type="Proteomes" id="UP000006352">
    <property type="component" value="Unassembled WGS sequence"/>
</dbReference>
<organism evidence="10 11">
    <name type="scientific">Fibroporia radiculosa</name>
    <dbReference type="NCBI Taxonomy" id="599839"/>
    <lineage>
        <taxon>Eukaryota</taxon>
        <taxon>Fungi</taxon>
        <taxon>Dikarya</taxon>
        <taxon>Basidiomycota</taxon>
        <taxon>Agaricomycotina</taxon>
        <taxon>Agaricomycetes</taxon>
        <taxon>Polyporales</taxon>
        <taxon>Fibroporiaceae</taxon>
        <taxon>Fibroporia</taxon>
    </lineage>
</organism>
<evidence type="ECO:0000256" key="2">
    <source>
        <dbReference type="ARBA" id="ARBA00013081"/>
    </source>
</evidence>
<dbReference type="PROSITE" id="PS50969">
    <property type="entry name" value="FCP1"/>
    <property type="match status" value="1"/>
</dbReference>
<keyword evidence="11" id="KW-1185">Reference proteome</keyword>
<dbReference type="EMBL" id="HE797122">
    <property type="protein sequence ID" value="CCM03635.1"/>
    <property type="molecule type" value="Genomic_DNA"/>
</dbReference>
<dbReference type="InterPro" id="IPR036412">
    <property type="entry name" value="HAD-like_sf"/>
</dbReference>
<dbReference type="Pfam" id="PF12738">
    <property type="entry name" value="PTCB-BRCT"/>
    <property type="match status" value="1"/>
</dbReference>